<dbReference type="InterPro" id="IPR050390">
    <property type="entry name" value="C5-Methyltransferase"/>
</dbReference>
<dbReference type="SUPFAM" id="SSF53335">
    <property type="entry name" value="S-adenosyl-L-methionine-dependent methyltransferases"/>
    <property type="match status" value="1"/>
</dbReference>
<dbReference type="Pfam" id="PF00145">
    <property type="entry name" value="DNA_methylase"/>
    <property type="match status" value="2"/>
</dbReference>
<dbReference type="InterPro" id="IPR029063">
    <property type="entry name" value="SAM-dependent_MTases_sf"/>
</dbReference>
<dbReference type="EC" id="2.1.1.37" evidence="1"/>
<dbReference type="EMBL" id="JAGPYM010000013">
    <property type="protein sequence ID" value="KAH6888118.1"/>
    <property type="molecule type" value="Genomic_DNA"/>
</dbReference>
<dbReference type="PANTHER" id="PTHR10629">
    <property type="entry name" value="CYTOSINE-SPECIFIC METHYLTRANSFERASE"/>
    <property type="match status" value="1"/>
</dbReference>
<keyword evidence="2 5" id="KW-0489">Methyltransferase</keyword>
<dbReference type="PROSITE" id="PS00095">
    <property type="entry name" value="C5_MTASE_2"/>
    <property type="match status" value="1"/>
</dbReference>
<proteinExistence type="inferred from homology"/>
<evidence type="ECO:0000256" key="1">
    <source>
        <dbReference type="ARBA" id="ARBA00011975"/>
    </source>
</evidence>
<dbReference type="OrthoDB" id="414133at2759"/>
<evidence type="ECO:0000313" key="7">
    <source>
        <dbReference type="EMBL" id="KAH6888118.1"/>
    </source>
</evidence>
<protein>
    <recommendedName>
        <fullName evidence="1">DNA (cytosine-5-)-methyltransferase</fullName>
        <ecNumber evidence="1">2.1.1.37</ecNumber>
    </recommendedName>
</protein>
<evidence type="ECO:0000256" key="4">
    <source>
        <dbReference type="ARBA" id="ARBA00022691"/>
    </source>
</evidence>
<dbReference type="PROSITE" id="PS51679">
    <property type="entry name" value="SAM_MT_C5"/>
    <property type="match status" value="1"/>
</dbReference>
<dbReference type="GO" id="GO:0003886">
    <property type="term" value="F:DNA (cytosine-5-)-methyltransferase activity"/>
    <property type="evidence" value="ECO:0007669"/>
    <property type="project" value="UniProtKB-EC"/>
</dbReference>
<dbReference type="PANTHER" id="PTHR10629:SF52">
    <property type="entry name" value="DNA (CYTOSINE-5)-METHYLTRANSFERASE 1"/>
    <property type="match status" value="1"/>
</dbReference>
<organism evidence="7 8">
    <name type="scientific">Thelonectria olida</name>
    <dbReference type="NCBI Taxonomy" id="1576542"/>
    <lineage>
        <taxon>Eukaryota</taxon>
        <taxon>Fungi</taxon>
        <taxon>Dikarya</taxon>
        <taxon>Ascomycota</taxon>
        <taxon>Pezizomycotina</taxon>
        <taxon>Sordariomycetes</taxon>
        <taxon>Hypocreomycetidae</taxon>
        <taxon>Hypocreales</taxon>
        <taxon>Nectriaceae</taxon>
        <taxon>Thelonectria</taxon>
    </lineage>
</organism>
<dbReference type="InterPro" id="IPR001525">
    <property type="entry name" value="C5_MeTfrase"/>
</dbReference>
<comment type="caution">
    <text evidence="7">The sequence shown here is derived from an EMBL/GenBank/DDBJ whole genome shotgun (WGS) entry which is preliminary data.</text>
</comment>
<reference evidence="7 8" key="1">
    <citation type="journal article" date="2021" name="Nat. Commun.">
        <title>Genetic determinants of endophytism in the Arabidopsis root mycobiome.</title>
        <authorList>
            <person name="Mesny F."/>
            <person name="Miyauchi S."/>
            <person name="Thiergart T."/>
            <person name="Pickel B."/>
            <person name="Atanasova L."/>
            <person name="Karlsson M."/>
            <person name="Huettel B."/>
            <person name="Barry K.W."/>
            <person name="Haridas S."/>
            <person name="Chen C."/>
            <person name="Bauer D."/>
            <person name="Andreopoulos W."/>
            <person name="Pangilinan J."/>
            <person name="LaButti K."/>
            <person name="Riley R."/>
            <person name="Lipzen A."/>
            <person name="Clum A."/>
            <person name="Drula E."/>
            <person name="Henrissat B."/>
            <person name="Kohler A."/>
            <person name="Grigoriev I.V."/>
            <person name="Martin F.M."/>
            <person name="Hacquard S."/>
        </authorList>
    </citation>
    <scope>NUCLEOTIDE SEQUENCE [LARGE SCALE GENOMIC DNA]</scope>
    <source>
        <strain evidence="7 8">MPI-CAGE-CH-0241</strain>
    </source>
</reference>
<dbReference type="GO" id="GO:0032259">
    <property type="term" value="P:methylation"/>
    <property type="evidence" value="ECO:0007669"/>
    <property type="project" value="UniProtKB-KW"/>
</dbReference>
<name>A0A9P8W1X1_9HYPO</name>
<dbReference type="PRINTS" id="PR00105">
    <property type="entry name" value="C5METTRFRASE"/>
</dbReference>
<accession>A0A9P8W1X1</accession>
<comment type="similarity">
    <text evidence="5">Belongs to the class I-like SAM-binding methyltransferase superfamily. C5-methyltransferase family.</text>
</comment>
<feature type="region of interest" description="Disordered" evidence="6">
    <location>
        <begin position="20"/>
        <end position="51"/>
    </location>
</feature>
<keyword evidence="4 5" id="KW-0949">S-adenosyl-L-methionine</keyword>
<dbReference type="AlphaFoldDB" id="A0A9P8W1X1"/>
<dbReference type="Gene3D" id="3.90.120.10">
    <property type="entry name" value="DNA Methylase, subunit A, domain 2"/>
    <property type="match status" value="1"/>
</dbReference>
<evidence type="ECO:0000313" key="8">
    <source>
        <dbReference type="Proteomes" id="UP000777438"/>
    </source>
</evidence>
<evidence type="ECO:0000256" key="3">
    <source>
        <dbReference type="ARBA" id="ARBA00022679"/>
    </source>
</evidence>
<dbReference type="InterPro" id="IPR031303">
    <property type="entry name" value="C5_meth_CS"/>
</dbReference>
<feature type="compositionally biased region" description="Low complexity" evidence="6">
    <location>
        <begin position="39"/>
        <end position="51"/>
    </location>
</feature>
<sequence>MTKRTRGLLDEDEVQFLSERTFSSKKRTRNGSTPTLRGSSSPNPSSPDLDSVSSEIIDLTANLRTTGSSSVLRDELALEVLRVTNTIVQAGVFLQVEPFAVGEYEAEFLQVRVIVRSVSTGMTKIRGIPFARNSSMLGKLPKKTGDVCMILYYGDGNSLGREGLVDVDPSGIVGQRTLILTNALYPMFKASSWDQPDKLEVRFNVCRNMKKKTEETFARIRSNEVPIARYRVSEEVLRNQWRGTRMKGGSWIPILHQHQRTDIINLDEETEDISTRMSGQKYTVFDACSGAGGVSRGAQMAGFKIQYAVDKAPEVWETYAANFPNTEQFRMSLDELISTHSNRYMRADVLHFSPPCQFFSPAHTWASEHDDTNIFALFSGNQLLKKVRPRVVTVEQTFGLTHDRHAEYFCGFLGDFTQHGYSVRWKVVRLCTWGAAQDRKRLIVIAAAPGEGLPPFPEATHSMDGETGLMPFNTIRNALNGVRAGDSLHDVGNARRFQPPRRPLDADRLAGTITTGGGDVYFPDGSRELTLREWASLQGFPRNHIFHGTKTSIKKQIGNAFPPNTVRVLYRHIREWLLKEDQIQTTSSRDLILIDDESDASTFSNGLETHDGSPEMDEELMEVVAGHAGRPIQLDDEDDCTMIDLT</sequence>
<dbReference type="GO" id="GO:0044027">
    <property type="term" value="P:negative regulation of gene expression via chromosomal CpG island methylation"/>
    <property type="evidence" value="ECO:0007669"/>
    <property type="project" value="TreeGrafter"/>
</dbReference>
<evidence type="ECO:0000256" key="5">
    <source>
        <dbReference type="PROSITE-ProRule" id="PRU01016"/>
    </source>
</evidence>
<keyword evidence="3 5" id="KW-0808">Transferase</keyword>
<evidence type="ECO:0000256" key="2">
    <source>
        <dbReference type="ARBA" id="ARBA00022603"/>
    </source>
</evidence>
<gene>
    <name evidence="7" type="ORF">B0T10DRAFT_514992</name>
</gene>
<dbReference type="GO" id="GO:0003677">
    <property type="term" value="F:DNA binding"/>
    <property type="evidence" value="ECO:0007669"/>
    <property type="project" value="TreeGrafter"/>
</dbReference>
<dbReference type="GO" id="GO:0005634">
    <property type="term" value="C:nucleus"/>
    <property type="evidence" value="ECO:0007669"/>
    <property type="project" value="TreeGrafter"/>
</dbReference>
<evidence type="ECO:0000256" key="6">
    <source>
        <dbReference type="SAM" id="MobiDB-lite"/>
    </source>
</evidence>
<dbReference type="Gene3D" id="3.40.50.150">
    <property type="entry name" value="Vaccinia Virus protein VP39"/>
    <property type="match status" value="1"/>
</dbReference>
<keyword evidence="8" id="KW-1185">Reference proteome</keyword>
<feature type="active site" evidence="5">
    <location>
        <position position="356"/>
    </location>
</feature>
<dbReference type="Proteomes" id="UP000777438">
    <property type="component" value="Unassembled WGS sequence"/>
</dbReference>